<keyword evidence="3" id="KW-1185">Reference proteome</keyword>
<dbReference type="OrthoDB" id="40010at1150"/>
<dbReference type="EMBL" id="GL890874">
    <property type="protein sequence ID" value="EGJ32970.1"/>
    <property type="molecule type" value="Genomic_DNA"/>
</dbReference>
<gene>
    <name evidence="2" type="ORF">LYNGBM3L_55600</name>
</gene>
<feature type="transmembrane region" description="Helical" evidence="1">
    <location>
        <begin position="44"/>
        <end position="65"/>
    </location>
</feature>
<dbReference type="Proteomes" id="UP000003959">
    <property type="component" value="Unassembled WGS sequence"/>
</dbReference>
<accession>F4XQZ5</accession>
<keyword evidence="1" id="KW-0812">Transmembrane</keyword>
<keyword evidence="1" id="KW-0472">Membrane</keyword>
<evidence type="ECO:0000256" key="1">
    <source>
        <dbReference type="SAM" id="Phobius"/>
    </source>
</evidence>
<evidence type="ECO:0000313" key="3">
    <source>
        <dbReference type="Proteomes" id="UP000003959"/>
    </source>
</evidence>
<evidence type="ECO:0000313" key="2">
    <source>
        <dbReference type="EMBL" id="EGJ32970.1"/>
    </source>
</evidence>
<dbReference type="HOGENOM" id="CLU_2771367_0_0_3"/>
<dbReference type="RefSeq" id="WP_008183287.1">
    <property type="nucleotide sequence ID" value="NZ_GL890874.1"/>
</dbReference>
<sequence length="69" mass="7770">MTDIKQQILENQVVDTIALVEQPQPLIENPALWLKDGDSLTNNIVATAMLLLALSRLLQVVLPYWSNKK</sequence>
<dbReference type="AlphaFoldDB" id="F4XQZ5"/>
<reference evidence="3" key="1">
    <citation type="journal article" date="2011" name="Proc. Natl. Acad. Sci. U.S.A.">
        <title>Genomic insights into the physiology and ecology of the marine filamentous cyanobacterium Lyngbya majuscula.</title>
        <authorList>
            <person name="Jones A.C."/>
            <person name="Monroe E.A."/>
            <person name="Podell S."/>
            <person name="Hess W.R."/>
            <person name="Klages S."/>
            <person name="Esquenazi E."/>
            <person name="Niessen S."/>
            <person name="Hoover H."/>
            <person name="Rothmann M."/>
            <person name="Lasken R.S."/>
            <person name="Yates J.R.III."/>
            <person name="Reinhardt R."/>
            <person name="Kube M."/>
            <person name="Burkart M.D."/>
            <person name="Allen E.E."/>
            <person name="Dorrestein P.C."/>
            <person name="Gerwick W.H."/>
            <person name="Gerwick L."/>
        </authorList>
    </citation>
    <scope>NUCLEOTIDE SEQUENCE [LARGE SCALE GENOMIC DNA]</scope>
    <source>
        <strain evidence="3">3L</strain>
    </source>
</reference>
<protein>
    <submittedName>
        <fullName evidence="2">Uncharacterized protein</fullName>
    </submittedName>
</protein>
<keyword evidence="1" id="KW-1133">Transmembrane helix</keyword>
<proteinExistence type="predicted"/>
<name>F4XQZ5_9CYAN</name>
<organism evidence="2 3">
    <name type="scientific">Moorena producens 3L</name>
    <dbReference type="NCBI Taxonomy" id="489825"/>
    <lineage>
        <taxon>Bacteria</taxon>
        <taxon>Bacillati</taxon>
        <taxon>Cyanobacteriota</taxon>
        <taxon>Cyanophyceae</taxon>
        <taxon>Coleofasciculales</taxon>
        <taxon>Coleofasciculaceae</taxon>
        <taxon>Moorena</taxon>
    </lineage>
</organism>